<dbReference type="InterPro" id="IPR018060">
    <property type="entry name" value="HTH_AraC"/>
</dbReference>
<dbReference type="GO" id="GO:0003700">
    <property type="term" value="F:DNA-binding transcription factor activity"/>
    <property type="evidence" value="ECO:0007669"/>
    <property type="project" value="InterPro"/>
</dbReference>
<dbReference type="OrthoDB" id="3194870at2"/>
<proteinExistence type="predicted"/>
<keyword evidence="2" id="KW-0804">Transcription</keyword>
<dbReference type="Gene3D" id="3.40.50.880">
    <property type="match status" value="1"/>
</dbReference>
<dbReference type="Pfam" id="PF12833">
    <property type="entry name" value="HTH_18"/>
    <property type="match status" value="1"/>
</dbReference>
<keyword evidence="5" id="KW-1185">Reference proteome</keyword>
<dbReference type="InterPro" id="IPR052158">
    <property type="entry name" value="INH-QAR"/>
</dbReference>
<dbReference type="SMART" id="SM00342">
    <property type="entry name" value="HTH_ARAC"/>
    <property type="match status" value="1"/>
</dbReference>
<feature type="domain" description="HTH araC/xylS-type" evidence="3">
    <location>
        <begin position="215"/>
        <end position="313"/>
    </location>
</feature>
<dbReference type="SUPFAM" id="SSF46689">
    <property type="entry name" value="Homeodomain-like"/>
    <property type="match status" value="2"/>
</dbReference>
<dbReference type="PROSITE" id="PS01124">
    <property type="entry name" value="HTH_ARAC_FAMILY_2"/>
    <property type="match status" value="1"/>
</dbReference>
<dbReference type="CDD" id="cd03137">
    <property type="entry name" value="GATase1_AraC_1"/>
    <property type="match status" value="1"/>
</dbReference>
<dbReference type="InterPro" id="IPR009057">
    <property type="entry name" value="Homeodomain-like_sf"/>
</dbReference>
<comment type="caution">
    <text evidence="4">The sequence shown here is derived from an EMBL/GenBank/DDBJ whole genome shotgun (WGS) entry which is preliminary data.</text>
</comment>
<keyword evidence="1" id="KW-0805">Transcription regulation</keyword>
<name>A0A2S5IV29_9MICC</name>
<dbReference type="RefSeq" id="WP_104121823.1">
    <property type="nucleotide sequence ID" value="NZ_PRKW01000005.1"/>
</dbReference>
<dbReference type="PANTHER" id="PTHR43130">
    <property type="entry name" value="ARAC-FAMILY TRANSCRIPTIONAL REGULATOR"/>
    <property type="match status" value="1"/>
</dbReference>
<gene>
    <name evidence="4" type="ORF">C4K88_11740</name>
</gene>
<dbReference type="Proteomes" id="UP000239297">
    <property type="component" value="Unassembled WGS sequence"/>
</dbReference>
<organism evidence="4 5">
    <name type="scientific">Arthrobacter pityocampae</name>
    <dbReference type="NCBI Taxonomy" id="547334"/>
    <lineage>
        <taxon>Bacteria</taxon>
        <taxon>Bacillati</taxon>
        <taxon>Actinomycetota</taxon>
        <taxon>Actinomycetes</taxon>
        <taxon>Micrococcales</taxon>
        <taxon>Micrococcaceae</taxon>
        <taxon>Arthrobacter</taxon>
    </lineage>
</organism>
<reference evidence="4 5" key="1">
    <citation type="journal article" date="2014" name="Int. J. Syst. Evol. Microbiol.">
        <title>Arthrobacter pityocampae sp. nov., isolated from Thaumetopoea pityocampa (Lep., Thaumetopoeidae).</title>
        <authorList>
            <person name="Ince I.A."/>
            <person name="Demirbag Z."/>
            <person name="Kati H."/>
        </authorList>
    </citation>
    <scope>NUCLEOTIDE SEQUENCE [LARGE SCALE GENOMIC DNA]</scope>
    <source>
        <strain evidence="4 5">Tp2</strain>
    </source>
</reference>
<dbReference type="GO" id="GO:0043565">
    <property type="term" value="F:sequence-specific DNA binding"/>
    <property type="evidence" value="ECO:0007669"/>
    <property type="project" value="InterPro"/>
</dbReference>
<dbReference type="InterPro" id="IPR029062">
    <property type="entry name" value="Class_I_gatase-like"/>
</dbReference>
<evidence type="ECO:0000256" key="2">
    <source>
        <dbReference type="ARBA" id="ARBA00023163"/>
    </source>
</evidence>
<dbReference type="Gene3D" id="1.10.10.60">
    <property type="entry name" value="Homeodomain-like"/>
    <property type="match status" value="1"/>
</dbReference>
<evidence type="ECO:0000313" key="5">
    <source>
        <dbReference type="Proteomes" id="UP000239297"/>
    </source>
</evidence>
<dbReference type="AlphaFoldDB" id="A0A2S5IV29"/>
<dbReference type="InterPro" id="IPR002818">
    <property type="entry name" value="DJ-1/PfpI"/>
</dbReference>
<evidence type="ECO:0000313" key="4">
    <source>
        <dbReference type="EMBL" id="PPB48418.1"/>
    </source>
</evidence>
<protein>
    <submittedName>
        <fullName evidence="4">AraC family transcriptional regulator</fullName>
    </submittedName>
</protein>
<sequence>MFTKVAVIVLPGLAVFEFGVVCEVFGVDRSALGVGLPAFDLRVCTPTPGLVRTASGVSLQVEQDLTGADDADLVIMAPYPAGAAVPDAVLDALRSADRRGARIFSVCSGAFALAEAGLLDGRSATTHWRYTGALADAYPGTRVDEDVLYVQDGNVLTSAGTASGIDASLHLIREEFGPRAATAIARGMVVPPHRDGGQAQFIERPIPAECGASMEELLVWLGDHLDQDLPVATLARRLHMSERTFARRFRAETGTTPAAWLTGQRLLRAQALLEETRLTIDAVARAAGFGQAVLLRHHFHRALGVSPAAYRRTFRGSDKGCDLDLHELEEEFGARALSR</sequence>
<evidence type="ECO:0000256" key="1">
    <source>
        <dbReference type="ARBA" id="ARBA00023015"/>
    </source>
</evidence>
<dbReference type="EMBL" id="PRKW01000005">
    <property type="protein sequence ID" value="PPB48418.1"/>
    <property type="molecule type" value="Genomic_DNA"/>
</dbReference>
<dbReference type="SUPFAM" id="SSF52317">
    <property type="entry name" value="Class I glutamine amidotransferase-like"/>
    <property type="match status" value="1"/>
</dbReference>
<evidence type="ECO:0000259" key="3">
    <source>
        <dbReference type="PROSITE" id="PS01124"/>
    </source>
</evidence>
<accession>A0A2S5IV29</accession>
<dbReference type="PANTHER" id="PTHR43130:SF3">
    <property type="entry name" value="HTH-TYPE TRANSCRIPTIONAL REGULATOR RV1931C"/>
    <property type="match status" value="1"/>
</dbReference>
<dbReference type="Pfam" id="PF01965">
    <property type="entry name" value="DJ-1_PfpI"/>
    <property type="match status" value="1"/>
</dbReference>